<reference evidence="1" key="1">
    <citation type="submission" date="2021-06" db="EMBL/GenBank/DDBJ databases">
        <title>Parelaphostrongylus tenuis whole genome reference sequence.</title>
        <authorList>
            <person name="Garwood T.J."/>
            <person name="Larsen P.A."/>
            <person name="Fountain-Jones N.M."/>
            <person name="Garbe J.R."/>
            <person name="Macchietto M.G."/>
            <person name="Kania S.A."/>
            <person name="Gerhold R.W."/>
            <person name="Richards J.E."/>
            <person name="Wolf T.M."/>
        </authorList>
    </citation>
    <scope>NUCLEOTIDE SEQUENCE</scope>
    <source>
        <strain evidence="1">MNPRO001-30</strain>
        <tissue evidence="1">Meninges</tissue>
    </source>
</reference>
<evidence type="ECO:0000313" key="2">
    <source>
        <dbReference type="Proteomes" id="UP001196413"/>
    </source>
</evidence>
<accession>A0AAD5MMF9</accession>
<evidence type="ECO:0000313" key="1">
    <source>
        <dbReference type="EMBL" id="KAJ1351996.1"/>
    </source>
</evidence>
<name>A0AAD5MMF9_PARTN</name>
<keyword evidence="2" id="KW-1185">Reference proteome</keyword>
<comment type="caution">
    <text evidence="1">The sequence shown here is derived from an EMBL/GenBank/DDBJ whole genome shotgun (WGS) entry which is preliminary data.</text>
</comment>
<gene>
    <name evidence="1" type="ORF">KIN20_008181</name>
</gene>
<dbReference type="AlphaFoldDB" id="A0AAD5MMF9"/>
<proteinExistence type="predicted"/>
<dbReference type="Proteomes" id="UP001196413">
    <property type="component" value="Unassembled WGS sequence"/>
</dbReference>
<sequence length="53" mass="6032">MADEKKEEKTRCFNKASGDFIVEFVRKRTALADHRVFGTSAVEDSLEVSLQLK</sequence>
<protein>
    <submittedName>
        <fullName evidence="1">Uncharacterized protein</fullName>
    </submittedName>
</protein>
<dbReference type="EMBL" id="JAHQIW010001280">
    <property type="protein sequence ID" value="KAJ1351996.1"/>
    <property type="molecule type" value="Genomic_DNA"/>
</dbReference>
<organism evidence="1 2">
    <name type="scientific">Parelaphostrongylus tenuis</name>
    <name type="common">Meningeal worm</name>
    <dbReference type="NCBI Taxonomy" id="148309"/>
    <lineage>
        <taxon>Eukaryota</taxon>
        <taxon>Metazoa</taxon>
        <taxon>Ecdysozoa</taxon>
        <taxon>Nematoda</taxon>
        <taxon>Chromadorea</taxon>
        <taxon>Rhabditida</taxon>
        <taxon>Rhabditina</taxon>
        <taxon>Rhabditomorpha</taxon>
        <taxon>Strongyloidea</taxon>
        <taxon>Metastrongylidae</taxon>
        <taxon>Parelaphostrongylus</taxon>
    </lineage>
</organism>